<organism evidence="2">
    <name type="scientific">Cacopsylla melanoneura</name>
    <dbReference type="NCBI Taxonomy" id="428564"/>
    <lineage>
        <taxon>Eukaryota</taxon>
        <taxon>Metazoa</taxon>
        <taxon>Ecdysozoa</taxon>
        <taxon>Arthropoda</taxon>
        <taxon>Hexapoda</taxon>
        <taxon>Insecta</taxon>
        <taxon>Pterygota</taxon>
        <taxon>Neoptera</taxon>
        <taxon>Paraneoptera</taxon>
        <taxon>Hemiptera</taxon>
        <taxon>Sternorrhyncha</taxon>
        <taxon>Psylloidea</taxon>
        <taxon>Psyllidae</taxon>
        <taxon>Psyllinae</taxon>
        <taxon>Cacopsylla</taxon>
    </lineage>
</organism>
<dbReference type="EMBL" id="HBUF01473705">
    <property type="protein sequence ID" value="CAG6744723.1"/>
    <property type="molecule type" value="Transcribed_RNA"/>
</dbReference>
<dbReference type="AlphaFoldDB" id="A0A8D8ZBF3"/>
<dbReference type="EMBL" id="HBUF01473706">
    <property type="protein sequence ID" value="CAG6744724.1"/>
    <property type="molecule type" value="Transcribed_RNA"/>
</dbReference>
<name>A0A8D8ZBF3_9HEMI</name>
<evidence type="ECO:0000256" key="1">
    <source>
        <dbReference type="SAM" id="Phobius"/>
    </source>
</evidence>
<protein>
    <submittedName>
        <fullName evidence="2">Uncharacterized protein</fullName>
    </submittedName>
</protein>
<feature type="transmembrane region" description="Helical" evidence="1">
    <location>
        <begin position="28"/>
        <end position="50"/>
    </location>
</feature>
<feature type="transmembrane region" description="Helical" evidence="1">
    <location>
        <begin position="90"/>
        <end position="110"/>
    </location>
</feature>
<feature type="transmembrane region" description="Helical" evidence="1">
    <location>
        <begin position="57"/>
        <end position="84"/>
    </location>
</feature>
<keyword evidence="1" id="KW-1133">Transmembrane helix</keyword>
<keyword evidence="1" id="KW-0472">Membrane</keyword>
<proteinExistence type="predicted"/>
<keyword evidence="1" id="KW-0812">Transmembrane</keyword>
<evidence type="ECO:0000313" key="2">
    <source>
        <dbReference type="EMBL" id="CAG6744723.1"/>
    </source>
</evidence>
<reference evidence="2" key="1">
    <citation type="submission" date="2021-05" db="EMBL/GenBank/DDBJ databases">
        <authorList>
            <person name="Alioto T."/>
            <person name="Alioto T."/>
            <person name="Gomez Garrido J."/>
        </authorList>
    </citation>
    <scope>NUCLEOTIDE SEQUENCE</scope>
</reference>
<accession>A0A8D8ZBF3</accession>
<sequence length="116" mass="13100">MGFALHITWVLPCLGLAPSPLYHEFCLGLFRCIEGLVLHLLPFICIIMGYTWLGSCLLYHGVCLAWVFLLVSWILPCICCLSYHGFCLAWVFLLVSRILPCICCLSYCYMRGLTGS</sequence>